<proteinExistence type="predicted"/>
<dbReference type="Proteomes" id="UP000784294">
    <property type="component" value="Unassembled WGS sequence"/>
</dbReference>
<organism evidence="1 2">
    <name type="scientific">Protopolystoma xenopodis</name>
    <dbReference type="NCBI Taxonomy" id="117903"/>
    <lineage>
        <taxon>Eukaryota</taxon>
        <taxon>Metazoa</taxon>
        <taxon>Spiralia</taxon>
        <taxon>Lophotrochozoa</taxon>
        <taxon>Platyhelminthes</taxon>
        <taxon>Monogenea</taxon>
        <taxon>Polyopisthocotylea</taxon>
        <taxon>Polystomatidea</taxon>
        <taxon>Polystomatidae</taxon>
        <taxon>Protopolystoma</taxon>
    </lineage>
</organism>
<evidence type="ECO:0000313" key="1">
    <source>
        <dbReference type="EMBL" id="VEL37746.1"/>
    </source>
</evidence>
<accession>A0A448XIX5</accession>
<sequence length="96" mass="10842">MGVHLVIPIMAPFWCLSESRPFRVYILLPLLPAFEGEPGGSSGVAIHYILHFARISLFMGPNALLPRLARHMAHPEDYVSVCSLRTYDRWPDGRLP</sequence>
<reference evidence="1" key="1">
    <citation type="submission" date="2018-11" db="EMBL/GenBank/DDBJ databases">
        <authorList>
            <consortium name="Pathogen Informatics"/>
        </authorList>
    </citation>
    <scope>NUCLEOTIDE SEQUENCE</scope>
</reference>
<protein>
    <submittedName>
        <fullName evidence="1">Uncharacterized protein</fullName>
    </submittedName>
</protein>
<dbReference type="EMBL" id="CAAALY010255876">
    <property type="protein sequence ID" value="VEL37746.1"/>
    <property type="molecule type" value="Genomic_DNA"/>
</dbReference>
<dbReference type="AlphaFoldDB" id="A0A448XIX5"/>
<dbReference type="OrthoDB" id="14911at2759"/>
<name>A0A448XIX5_9PLAT</name>
<keyword evidence="2" id="KW-1185">Reference proteome</keyword>
<comment type="caution">
    <text evidence="1">The sequence shown here is derived from an EMBL/GenBank/DDBJ whole genome shotgun (WGS) entry which is preliminary data.</text>
</comment>
<gene>
    <name evidence="1" type="ORF">PXEA_LOCUS31186</name>
</gene>
<evidence type="ECO:0000313" key="2">
    <source>
        <dbReference type="Proteomes" id="UP000784294"/>
    </source>
</evidence>